<protein>
    <recommendedName>
        <fullName evidence="4">Aminoglycoside phosphotransferase domain-containing protein</fullName>
    </recommendedName>
</protein>
<dbReference type="Gene3D" id="3.90.1200.10">
    <property type="match status" value="1"/>
</dbReference>
<dbReference type="EMBL" id="JAIZPD010000009">
    <property type="protein sequence ID" value="KAH0961096.1"/>
    <property type="molecule type" value="Genomic_DNA"/>
</dbReference>
<gene>
    <name evidence="2" type="ORF">HRG_08249</name>
</gene>
<keyword evidence="3" id="KW-1185">Reference proteome</keyword>
<dbReference type="AlphaFoldDB" id="A0A9P8SFT5"/>
<comment type="caution">
    <text evidence="2">The sequence shown here is derived from an EMBL/GenBank/DDBJ whole genome shotgun (WGS) entry which is preliminary data.</text>
</comment>
<dbReference type="RefSeq" id="XP_044718609.1">
    <property type="nucleotide sequence ID" value="XM_044866720.1"/>
</dbReference>
<reference evidence="2" key="1">
    <citation type="submission" date="2021-09" db="EMBL/GenBank/DDBJ databases">
        <title>A high-quality genome of the endoparasitic fungus Hirsutella rhossiliensis with a comparison of Hirsutella genomes reveals transposable elements contributing to genome size variation.</title>
        <authorList>
            <person name="Lin R."/>
            <person name="Jiao Y."/>
            <person name="Sun X."/>
            <person name="Ling J."/>
            <person name="Xie B."/>
            <person name="Cheng X."/>
        </authorList>
    </citation>
    <scope>NUCLEOTIDE SEQUENCE</scope>
    <source>
        <strain evidence="2">HR02</strain>
    </source>
</reference>
<dbReference type="OrthoDB" id="5412996at2759"/>
<accession>A0A9P8SFT5</accession>
<proteinExistence type="predicted"/>
<dbReference type="PANTHER" id="PTHR21310">
    <property type="entry name" value="AMINOGLYCOSIDE PHOSPHOTRANSFERASE-RELATED-RELATED"/>
    <property type="match status" value="1"/>
</dbReference>
<dbReference type="InterPro" id="IPR051678">
    <property type="entry name" value="AGP_Transferase"/>
</dbReference>
<name>A0A9P8SFT5_9HYPO</name>
<sequence length="568" mass="64328">MKKFLWSCTGDLTTVFQRFERFWGHQAAQITAIENRNLHKISTFSLQAPYMPIRERVNVLVIGLLVEGYRAAIESSSLSTPIPPLHSTTSTHFGIFRSIQALRAQALLGHHTSHKLSGLRAAPRAHSTSKSHGGQDQRGGIRHITRSLNGMSGLRLYDCLLLNGTSGDDGYGLRHIEENGDTYEAGTRMQRAYQQAGRQTPVSDDDDQPVRRETQDCIFVAGLTDDAALEDVWDQLESQLDEADQALYRQIANIYLQLFQHSFSKIGSLSVAQDAGAAPHWRVTSGPLTFKMNEVERMGGVQVGSSDGPFDLAVDYFQALADQSLSHLLNNHRASRDEQELLDDHKSICVLRSLAEHFSPNGSIDSEHKLFCDDLRFGNILVDESYRIVAVLDWEFCYVAPRSFLCSPPSWLIGTEPFEWKDTDVSFYKDQLSLFLELLEEEEERCQADHALSRLMRQSMRDGAFWYNLATRESFPLSDIMSHCQDIEAFQTSALSKNLACRQKDCLDKTQAPQRWKQRDFMRLPPFLSTLWQALRPSLPSFINRLADWLNRRGREEDVYASQASGGQ</sequence>
<evidence type="ECO:0000313" key="2">
    <source>
        <dbReference type="EMBL" id="KAH0961096.1"/>
    </source>
</evidence>
<evidence type="ECO:0000313" key="3">
    <source>
        <dbReference type="Proteomes" id="UP000824596"/>
    </source>
</evidence>
<evidence type="ECO:0000256" key="1">
    <source>
        <dbReference type="SAM" id="MobiDB-lite"/>
    </source>
</evidence>
<dbReference type="SUPFAM" id="SSF56112">
    <property type="entry name" value="Protein kinase-like (PK-like)"/>
    <property type="match status" value="1"/>
</dbReference>
<evidence type="ECO:0008006" key="4">
    <source>
        <dbReference type="Google" id="ProtNLM"/>
    </source>
</evidence>
<dbReference type="InterPro" id="IPR011009">
    <property type="entry name" value="Kinase-like_dom_sf"/>
</dbReference>
<organism evidence="2 3">
    <name type="scientific">Hirsutella rhossiliensis</name>
    <dbReference type="NCBI Taxonomy" id="111463"/>
    <lineage>
        <taxon>Eukaryota</taxon>
        <taxon>Fungi</taxon>
        <taxon>Dikarya</taxon>
        <taxon>Ascomycota</taxon>
        <taxon>Pezizomycotina</taxon>
        <taxon>Sordariomycetes</taxon>
        <taxon>Hypocreomycetidae</taxon>
        <taxon>Hypocreales</taxon>
        <taxon>Ophiocordycipitaceae</taxon>
        <taxon>Hirsutella</taxon>
    </lineage>
</organism>
<dbReference type="PANTHER" id="PTHR21310:SF37">
    <property type="entry name" value="AMINOGLYCOSIDE PHOSPHOTRANSFERASE DOMAIN-CONTAINING PROTEIN"/>
    <property type="match status" value="1"/>
</dbReference>
<feature type="region of interest" description="Disordered" evidence="1">
    <location>
        <begin position="118"/>
        <end position="140"/>
    </location>
</feature>
<dbReference type="GeneID" id="68357378"/>
<dbReference type="Proteomes" id="UP000824596">
    <property type="component" value="Unassembled WGS sequence"/>
</dbReference>